<comment type="caution">
    <text evidence="2">The sequence shown here is derived from an EMBL/GenBank/DDBJ whole genome shotgun (WGS) entry which is preliminary data.</text>
</comment>
<organism evidence="2 3">
    <name type="scientific">Mariniradius sediminis</name>
    <dbReference type="NCBI Taxonomy" id="2909237"/>
    <lineage>
        <taxon>Bacteria</taxon>
        <taxon>Pseudomonadati</taxon>
        <taxon>Bacteroidota</taxon>
        <taxon>Cytophagia</taxon>
        <taxon>Cytophagales</taxon>
        <taxon>Cyclobacteriaceae</taxon>
        <taxon>Mariniradius</taxon>
    </lineage>
</organism>
<keyword evidence="3" id="KW-1185">Reference proteome</keyword>
<keyword evidence="1" id="KW-0472">Membrane</keyword>
<reference evidence="2 3" key="1">
    <citation type="submission" date="2022-01" db="EMBL/GenBank/DDBJ databases">
        <title>Mariniradius saccharolyticus sp. nov., isolated from sediment of a river.</title>
        <authorList>
            <person name="Liu H."/>
        </authorList>
    </citation>
    <scope>NUCLEOTIDE SEQUENCE [LARGE SCALE GENOMIC DNA]</scope>
    <source>
        <strain evidence="2 3">RY-2</strain>
    </source>
</reference>
<keyword evidence="1" id="KW-0812">Transmembrane</keyword>
<accession>A0ABS9BP09</accession>
<evidence type="ECO:0000313" key="2">
    <source>
        <dbReference type="EMBL" id="MCF1749799.1"/>
    </source>
</evidence>
<protein>
    <recommendedName>
        <fullName evidence="4">DUF4912 domain-containing protein</fullName>
    </recommendedName>
</protein>
<dbReference type="EMBL" id="JAKEVZ010000001">
    <property type="protein sequence ID" value="MCF1749799.1"/>
    <property type="molecule type" value="Genomic_DNA"/>
</dbReference>
<dbReference type="Proteomes" id="UP001201449">
    <property type="component" value="Unassembled WGS sequence"/>
</dbReference>
<keyword evidence="1" id="KW-1133">Transmembrane helix</keyword>
<evidence type="ECO:0000313" key="3">
    <source>
        <dbReference type="Proteomes" id="UP001201449"/>
    </source>
</evidence>
<sequence length="201" mass="22755">MPASNTDKVLTPEIVRILKIFGLVSILLVLGLSFFNEKRANNSGTEPSPMRVTHAERIFFKNVRSIAYDIENLKEAKMVAYRHSKRSENSQVTSLPVAILLNRTKDEAYLYWEFPNDSLPIVVNWENPGNGDSGEIRFEGGDKFAHLAFGKNIFPLLSNEEVKFGINFSGKKLKILETEDARMPVLTSLKDYFKLINNTGE</sequence>
<evidence type="ECO:0008006" key="4">
    <source>
        <dbReference type="Google" id="ProtNLM"/>
    </source>
</evidence>
<feature type="transmembrane region" description="Helical" evidence="1">
    <location>
        <begin position="14"/>
        <end position="35"/>
    </location>
</feature>
<proteinExistence type="predicted"/>
<name>A0ABS9BP09_9BACT</name>
<gene>
    <name evidence="2" type="ORF">L0U89_01845</name>
</gene>
<evidence type="ECO:0000256" key="1">
    <source>
        <dbReference type="SAM" id="Phobius"/>
    </source>
</evidence>
<dbReference type="RefSeq" id="WP_234859952.1">
    <property type="nucleotide sequence ID" value="NZ_JAKEVZ010000001.1"/>
</dbReference>